<dbReference type="PROSITE" id="PS51257">
    <property type="entry name" value="PROKAR_LIPOPROTEIN"/>
    <property type="match status" value="1"/>
</dbReference>
<comment type="caution">
    <text evidence="3">The sequence shown here is derived from an EMBL/GenBank/DDBJ whole genome shotgun (WGS) entry which is preliminary data.</text>
</comment>
<feature type="region of interest" description="Disordered" evidence="1">
    <location>
        <begin position="32"/>
        <end position="61"/>
    </location>
</feature>
<evidence type="ECO:0000313" key="3">
    <source>
        <dbReference type="EMBL" id="MEJ1155762.1"/>
    </source>
</evidence>
<protein>
    <submittedName>
        <fullName evidence="3">Uncharacterized protein</fullName>
    </submittedName>
</protein>
<dbReference type="Proteomes" id="UP001368654">
    <property type="component" value="Unassembled WGS sequence"/>
</dbReference>
<sequence length="200" mass="21131">MFTSRNRFGAITALALTTAMLATGCASADDAAESTPSAEASSGATPTAGEVDADSTAEPEVPVVLVTPTCEEMIGENVADDFMSIGWTPKAETFYLGNIEVEDGVQCIWADYSGAQSDQLQKFGWAQIADEDAAAGQAALVQEGWVREEAPEGIYITENPETAFAPVDGYGVTYLFTDGIVILSDTKQGLLLIEWPKSES</sequence>
<evidence type="ECO:0000313" key="4">
    <source>
        <dbReference type="Proteomes" id="UP001368654"/>
    </source>
</evidence>
<name>A0ABU8LU28_9MICO</name>
<gene>
    <name evidence="3" type="ORF">WDU96_09170</name>
</gene>
<feature type="chain" id="PRO_5046041642" evidence="2">
    <location>
        <begin position="29"/>
        <end position="200"/>
    </location>
</feature>
<keyword evidence="2" id="KW-0732">Signal</keyword>
<evidence type="ECO:0000256" key="2">
    <source>
        <dbReference type="SAM" id="SignalP"/>
    </source>
</evidence>
<reference evidence="3 4" key="1">
    <citation type="submission" date="2024-02" db="EMBL/GenBank/DDBJ databases">
        <authorList>
            <person name="Saticioglu I.B."/>
        </authorList>
    </citation>
    <scope>NUCLEOTIDE SEQUENCE [LARGE SCALE GENOMIC DNA]</scope>
    <source>
        <strain evidence="3 4">Mu-86</strain>
    </source>
</reference>
<evidence type="ECO:0000256" key="1">
    <source>
        <dbReference type="SAM" id="MobiDB-lite"/>
    </source>
</evidence>
<proteinExistence type="predicted"/>
<accession>A0ABU8LU28</accession>
<keyword evidence="4" id="KW-1185">Reference proteome</keyword>
<dbReference type="EMBL" id="JBBDGL010000002">
    <property type="protein sequence ID" value="MEJ1155762.1"/>
    <property type="molecule type" value="Genomic_DNA"/>
</dbReference>
<feature type="compositionally biased region" description="Low complexity" evidence="1">
    <location>
        <begin position="32"/>
        <end position="49"/>
    </location>
</feature>
<feature type="signal peptide" evidence="2">
    <location>
        <begin position="1"/>
        <end position="28"/>
    </location>
</feature>
<dbReference type="RefSeq" id="WP_337338181.1">
    <property type="nucleotide sequence ID" value="NZ_JBBDGL010000002.1"/>
</dbReference>
<organism evidence="3 4">
    <name type="scientific">Microbacterium marmarense</name>
    <dbReference type="NCBI Taxonomy" id="3122051"/>
    <lineage>
        <taxon>Bacteria</taxon>
        <taxon>Bacillati</taxon>
        <taxon>Actinomycetota</taxon>
        <taxon>Actinomycetes</taxon>
        <taxon>Micrococcales</taxon>
        <taxon>Microbacteriaceae</taxon>
        <taxon>Microbacterium</taxon>
    </lineage>
</organism>